<name>A0A2D2CUT7_METT3</name>
<dbReference type="Proteomes" id="UP000230709">
    <property type="component" value="Chromosome"/>
</dbReference>
<dbReference type="KEGG" id="mtw:CQW49_00315"/>
<dbReference type="RefSeq" id="WP_003611244.1">
    <property type="nucleotide sequence ID" value="NZ_ADVE02000001.1"/>
</dbReference>
<evidence type="ECO:0000313" key="1">
    <source>
        <dbReference type="EMBL" id="ATQ66508.1"/>
    </source>
</evidence>
<protein>
    <submittedName>
        <fullName evidence="1">Uncharacterized protein</fullName>
    </submittedName>
</protein>
<dbReference type="STRING" id="595536.GCA_000178815_00880"/>
<sequence length="237" mass="26293">MRRRSFVFVACSPHPRTGVSTTARLLTDFHLSRHAPVEGFDTDPHASRYADLFPAQVRIIDATEIKGQISLFDRLLVNDETPKIIDVWSRSYDRFFATVREIGFVEEARRNDVEPVLLFHADPTEAGLARAFALRAAFSDVPMIVVHNEGASPLGVGAQEILAHYPASRKFVIAPLDAAIARALETPALSLSGFLVAPPPDMSIVVRAALKAWLAPIFTQFRSFELRQQLNGAEFLK</sequence>
<dbReference type="EMBL" id="CP023737">
    <property type="protein sequence ID" value="ATQ66508.1"/>
    <property type="molecule type" value="Genomic_DNA"/>
</dbReference>
<gene>
    <name evidence="1" type="ORF">CQW49_00315</name>
</gene>
<organism evidence="1 2">
    <name type="scientific">Methylosinus trichosporium (strain ATCC 35070 / NCIMB 11131 / UNIQEM 75 / OB3b)</name>
    <dbReference type="NCBI Taxonomy" id="595536"/>
    <lineage>
        <taxon>Bacteria</taxon>
        <taxon>Pseudomonadati</taxon>
        <taxon>Pseudomonadota</taxon>
        <taxon>Alphaproteobacteria</taxon>
        <taxon>Hyphomicrobiales</taxon>
        <taxon>Methylocystaceae</taxon>
        <taxon>Methylosinus</taxon>
    </lineage>
</organism>
<evidence type="ECO:0000313" key="2">
    <source>
        <dbReference type="Proteomes" id="UP000230709"/>
    </source>
</evidence>
<reference evidence="2" key="1">
    <citation type="submission" date="2017-10" db="EMBL/GenBank/DDBJ databases">
        <title>Completed PacBio SMRT sequence of Methylosinus trichosporium OB3b reveals presence of a third large plasmid.</title>
        <authorList>
            <person name="Charles T.C."/>
            <person name="Lynch M.D.J."/>
            <person name="Heil J.R."/>
            <person name="Cheng J."/>
        </authorList>
    </citation>
    <scope>NUCLEOTIDE SEQUENCE [LARGE SCALE GENOMIC DNA]</scope>
    <source>
        <strain evidence="2">OB3b</strain>
    </source>
</reference>
<accession>A0A2D2CUT7</accession>
<dbReference type="AlphaFoldDB" id="A0A2D2CUT7"/>
<keyword evidence="2" id="KW-1185">Reference proteome</keyword>
<proteinExistence type="predicted"/>